<protein>
    <submittedName>
        <fullName evidence="1">Uncharacterized protein</fullName>
    </submittedName>
</protein>
<reference evidence="2" key="1">
    <citation type="submission" date="2015-03" db="EMBL/GenBank/DDBJ databases">
        <authorList>
            <consortium name="Pathogen Informatics"/>
        </authorList>
    </citation>
    <scope>NUCLEOTIDE SEQUENCE [LARGE SCALE GENOMIC DNA]</scope>
    <source>
        <strain evidence="2">N09902308</strain>
    </source>
</reference>
<dbReference type="AlphaFoldDB" id="A0A916PAC7"/>
<name>A0A916PAC7_MYCTX</name>
<gene>
    <name evidence="1" type="ORF">ERS007739_05492</name>
</gene>
<evidence type="ECO:0000313" key="1">
    <source>
        <dbReference type="EMBL" id="CPB96577.1"/>
    </source>
</evidence>
<comment type="caution">
    <text evidence="1">The sequence shown here is derived from an EMBL/GenBank/DDBJ whole genome shotgun (WGS) entry which is preliminary data.</text>
</comment>
<organism evidence="1 2">
    <name type="scientific">Mycobacterium tuberculosis</name>
    <dbReference type="NCBI Taxonomy" id="1773"/>
    <lineage>
        <taxon>Bacteria</taxon>
        <taxon>Bacillati</taxon>
        <taxon>Actinomycetota</taxon>
        <taxon>Actinomycetes</taxon>
        <taxon>Mycobacteriales</taxon>
        <taxon>Mycobacteriaceae</taxon>
        <taxon>Mycobacterium</taxon>
        <taxon>Mycobacterium tuberculosis complex</taxon>
    </lineage>
</organism>
<dbReference type="EMBL" id="CSBK01004517">
    <property type="protein sequence ID" value="CPB96577.1"/>
    <property type="molecule type" value="Genomic_DNA"/>
</dbReference>
<accession>A0A916PAC7</accession>
<sequence length="37" mass="4110">MHQCEAIGQFPSGRFELELNQRGIGNVDRSHAAARRG</sequence>
<evidence type="ECO:0000313" key="2">
    <source>
        <dbReference type="Proteomes" id="UP000039021"/>
    </source>
</evidence>
<dbReference type="Proteomes" id="UP000039021">
    <property type="component" value="Unassembled WGS sequence"/>
</dbReference>
<proteinExistence type="predicted"/>